<feature type="compositionally biased region" description="Basic residues" evidence="1">
    <location>
        <begin position="681"/>
        <end position="693"/>
    </location>
</feature>
<feature type="compositionally biased region" description="Polar residues" evidence="1">
    <location>
        <begin position="285"/>
        <end position="299"/>
    </location>
</feature>
<evidence type="ECO:0000313" key="3">
    <source>
        <dbReference type="Proteomes" id="UP001150904"/>
    </source>
</evidence>
<dbReference type="GeneID" id="83182772"/>
<reference evidence="2" key="2">
    <citation type="journal article" date="2023" name="IMA Fungus">
        <title>Comparative genomic study of the Penicillium genus elucidates a diverse pangenome and 15 lateral gene transfer events.</title>
        <authorList>
            <person name="Petersen C."/>
            <person name="Sorensen T."/>
            <person name="Nielsen M.R."/>
            <person name="Sondergaard T.E."/>
            <person name="Sorensen J.L."/>
            <person name="Fitzpatrick D.A."/>
            <person name="Frisvad J.C."/>
            <person name="Nielsen K.L."/>
        </authorList>
    </citation>
    <scope>NUCLEOTIDE SEQUENCE</scope>
    <source>
        <strain evidence="2">IBT 15544</strain>
    </source>
</reference>
<organism evidence="2 3">
    <name type="scientific">Penicillium cinerascens</name>
    <dbReference type="NCBI Taxonomy" id="70096"/>
    <lineage>
        <taxon>Eukaryota</taxon>
        <taxon>Fungi</taxon>
        <taxon>Dikarya</taxon>
        <taxon>Ascomycota</taxon>
        <taxon>Pezizomycotina</taxon>
        <taxon>Eurotiomycetes</taxon>
        <taxon>Eurotiomycetidae</taxon>
        <taxon>Eurotiales</taxon>
        <taxon>Aspergillaceae</taxon>
        <taxon>Penicillium</taxon>
    </lineage>
</organism>
<accession>A0A9W9JIN2</accession>
<dbReference type="Proteomes" id="UP001150904">
    <property type="component" value="Unassembled WGS sequence"/>
</dbReference>
<dbReference type="OrthoDB" id="4369912at2759"/>
<dbReference type="RefSeq" id="XP_058305459.1">
    <property type="nucleotide sequence ID" value="XM_058455471.1"/>
</dbReference>
<comment type="caution">
    <text evidence="2">The sequence shown here is derived from an EMBL/GenBank/DDBJ whole genome shotgun (WGS) entry which is preliminary data.</text>
</comment>
<feature type="region of interest" description="Disordered" evidence="1">
    <location>
        <begin position="124"/>
        <end position="213"/>
    </location>
</feature>
<proteinExistence type="predicted"/>
<keyword evidence="3" id="KW-1185">Reference proteome</keyword>
<dbReference type="EMBL" id="JAPQKR010000015">
    <property type="protein sequence ID" value="KAJ5194971.1"/>
    <property type="molecule type" value="Genomic_DNA"/>
</dbReference>
<reference evidence="2" key="1">
    <citation type="submission" date="2022-12" db="EMBL/GenBank/DDBJ databases">
        <authorList>
            <person name="Petersen C."/>
        </authorList>
    </citation>
    <scope>NUCLEOTIDE SEQUENCE</scope>
    <source>
        <strain evidence="2">IBT 15544</strain>
    </source>
</reference>
<name>A0A9W9JIN2_9EURO</name>
<evidence type="ECO:0000256" key="1">
    <source>
        <dbReference type="SAM" id="MobiDB-lite"/>
    </source>
</evidence>
<feature type="region of interest" description="Disordered" evidence="1">
    <location>
        <begin position="282"/>
        <end position="303"/>
    </location>
</feature>
<feature type="compositionally biased region" description="Polar residues" evidence="1">
    <location>
        <begin position="668"/>
        <end position="680"/>
    </location>
</feature>
<feature type="region of interest" description="Disordered" evidence="1">
    <location>
        <begin position="636"/>
        <end position="707"/>
    </location>
</feature>
<evidence type="ECO:0000313" key="2">
    <source>
        <dbReference type="EMBL" id="KAJ5194971.1"/>
    </source>
</evidence>
<protein>
    <submittedName>
        <fullName evidence="2">Uncharacterized protein</fullName>
    </submittedName>
</protein>
<sequence length="707" mass="80321">MASQWPKPEDFDGDIDPSDLVDRFKDHYMLICRYTTDNPDATASAKYVMDIMFQANKVVALLAKNLRDVTNARFPGPEQPPVPNQLVLHDPPTVTQNPLEAKHESYTEGPATDVEEVADVAQEFSAKDLFGRDWAEEDSEEDGDWESQSSEDDSDDDYYEYGSFGDDDDDDEDDEEEGDDDEEEDEASVECETEDQDEAEEQDNKQQDDQAGDSVQDYVQAYLQEQEDEDAHDNDVQDYNYCLEDYEDPAYVTDYNAPSSQIEAQEIARRAKMKEEAGLVGSMAEDTTSSEISRQSLPQPVTRGETPYVRIGWAQEKSPYLDPNIGYARCEETVEHAIKNSANFGVRAVKILYQNWYRSSGDCDLFVGTAADRERLIYNSKSWLPSVENAGFARVKIRRPSPEISLSPYENYSPWINHVNYFRITWVCGDGPYKSGNSKYLLSVLKETLSGHSDSTLAAVVLEDLEIDPYCGDMIVHASEEDVKLLVNKSEMWAQTLIRSDEIELHDKYGHVERVCKHTDLPSDPTGLVTFRIRWNCSDPPYKEYETRGIKHSHICDMLQTALKASGSPSLAAVYFTAVEPRYVSGDVDVYTTQRDRERVIKYAHLWFPHLNQGEFARIPGIYYPKSQTPKLQIEASGAEEPTLPAGLTPSKELGGRKSNVSKRNLEDISQSNLSRSQPRSAKRKRQRIRKQQRMQEEQENQAPIQS</sequence>
<dbReference type="AlphaFoldDB" id="A0A9W9JIN2"/>
<feature type="compositionally biased region" description="Acidic residues" evidence="1">
    <location>
        <begin position="135"/>
        <end position="201"/>
    </location>
</feature>
<gene>
    <name evidence="2" type="ORF">N7498_008409</name>
</gene>
<feature type="compositionally biased region" description="Basic and acidic residues" evidence="1">
    <location>
        <begin position="125"/>
        <end position="134"/>
    </location>
</feature>